<evidence type="ECO:0000256" key="3">
    <source>
        <dbReference type="ARBA" id="ARBA00012083"/>
    </source>
</evidence>
<evidence type="ECO:0000313" key="7">
    <source>
        <dbReference type="Proteomes" id="UP001237642"/>
    </source>
</evidence>
<dbReference type="GO" id="GO:0005737">
    <property type="term" value="C:cytoplasm"/>
    <property type="evidence" value="ECO:0007669"/>
    <property type="project" value="TreeGrafter"/>
</dbReference>
<reference evidence="6" key="1">
    <citation type="submission" date="2023-02" db="EMBL/GenBank/DDBJ databases">
        <title>Genome of toxic invasive species Heracleum sosnowskyi carries increased number of genes despite the absence of recent whole-genome duplications.</title>
        <authorList>
            <person name="Schelkunov M."/>
            <person name="Shtratnikova V."/>
            <person name="Makarenko M."/>
            <person name="Klepikova A."/>
            <person name="Omelchenko D."/>
            <person name="Novikova G."/>
            <person name="Obukhova E."/>
            <person name="Bogdanov V."/>
            <person name="Penin A."/>
            <person name="Logacheva M."/>
        </authorList>
    </citation>
    <scope>NUCLEOTIDE SEQUENCE</scope>
    <source>
        <strain evidence="6">Hsosn_3</strain>
        <tissue evidence="6">Leaf</tissue>
    </source>
</reference>
<feature type="region of interest" description="Disordered" evidence="5">
    <location>
        <begin position="489"/>
        <end position="519"/>
    </location>
</feature>
<dbReference type="EC" id="5.1.3.15" evidence="3"/>
<name>A0AAD8MQZ9_9APIA</name>
<comment type="caution">
    <text evidence="6">The sequence shown here is derived from an EMBL/GenBank/DDBJ whole genome shotgun (WGS) entry which is preliminary data.</text>
</comment>
<dbReference type="Gene3D" id="2.70.98.10">
    <property type="match status" value="1"/>
</dbReference>
<reference evidence="6" key="2">
    <citation type="submission" date="2023-05" db="EMBL/GenBank/DDBJ databases">
        <authorList>
            <person name="Schelkunov M.I."/>
        </authorList>
    </citation>
    <scope>NUCLEOTIDE SEQUENCE</scope>
    <source>
        <strain evidence="6">Hsosn_3</strain>
        <tissue evidence="6">Leaf</tissue>
    </source>
</reference>
<evidence type="ECO:0000256" key="1">
    <source>
        <dbReference type="ARBA" id="ARBA00001096"/>
    </source>
</evidence>
<gene>
    <name evidence="6" type="ORF">POM88_028258</name>
</gene>
<dbReference type="Pfam" id="PF01263">
    <property type="entry name" value="Aldose_epim"/>
    <property type="match status" value="1"/>
</dbReference>
<dbReference type="PANTHER" id="PTHR11122">
    <property type="entry name" value="APOSPORY-ASSOCIATED PROTEIN C-RELATED"/>
    <property type="match status" value="1"/>
</dbReference>
<feature type="region of interest" description="Disordered" evidence="5">
    <location>
        <begin position="436"/>
        <end position="455"/>
    </location>
</feature>
<dbReference type="AlphaFoldDB" id="A0AAD8MQZ9"/>
<keyword evidence="4" id="KW-0413">Isomerase</keyword>
<evidence type="ECO:0000256" key="4">
    <source>
        <dbReference type="ARBA" id="ARBA00023235"/>
    </source>
</evidence>
<protein>
    <recommendedName>
        <fullName evidence="3">glucose-6-phosphate 1-epimerase</fullName>
        <ecNumber evidence="3">5.1.3.15</ecNumber>
    </recommendedName>
</protein>
<organism evidence="6 7">
    <name type="scientific">Heracleum sosnowskyi</name>
    <dbReference type="NCBI Taxonomy" id="360622"/>
    <lineage>
        <taxon>Eukaryota</taxon>
        <taxon>Viridiplantae</taxon>
        <taxon>Streptophyta</taxon>
        <taxon>Embryophyta</taxon>
        <taxon>Tracheophyta</taxon>
        <taxon>Spermatophyta</taxon>
        <taxon>Magnoliopsida</taxon>
        <taxon>eudicotyledons</taxon>
        <taxon>Gunneridae</taxon>
        <taxon>Pentapetalae</taxon>
        <taxon>asterids</taxon>
        <taxon>campanulids</taxon>
        <taxon>Apiales</taxon>
        <taxon>Apiaceae</taxon>
        <taxon>Apioideae</taxon>
        <taxon>apioid superclade</taxon>
        <taxon>Tordylieae</taxon>
        <taxon>Tordyliinae</taxon>
        <taxon>Heracleum</taxon>
    </lineage>
</organism>
<feature type="compositionally biased region" description="Low complexity" evidence="5">
    <location>
        <begin position="436"/>
        <end position="446"/>
    </location>
</feature>
<dbReference type="InterPro" id="IPR011013">
    <property type="entry name" value="Gal_mutarotase_sf_dom"/>
</dbReference>
<dbReference type="CDD" id="cd09020">
    <property type="entry name" value="D-hex-6-P-epi_like"/>
    <property type="match status" value="1"/>
</dbReference>
<dbReference type="SUPFAM" id="SSF74650">
    <property type="entry name" value="Galactose mutarotase-like"/>
    <property type="match status" value="1"/>
</dbReference>
<comment type="catalytic activity">
    <reaction evidence="1">
        <text>alpha-D-glucose 6-phosphate = beta-D-glucose 6-phosphate</text>
        <dbReference type="Rhea" id="RHEA:16249"/>
        <dbReference type="ChEBI" id="CHEBI:58225"/>
        <dbReference type="ChEBI" id="CHEBI:58247"/>
        <dbReference type="EC" id="5.1.3.15"/>
    </reaction>
</comment>
<proteinExistence type="inferred from homology"/>
<dbReference type="Proteomes" id="UP001237642">
    <property type="component" value="Unassembled WGS sequence"/>
</dbReference>
<dbReference type="InterPro" id="IPR025532">
    <property type="entry name" value="G6P_1-epimerase"/>
</dbReference>
<accession>A0AAD8MQZ9</accession>
<dbReference type="PANTHER" id="PTHR11122:SF33">
    <property type="entry name" value="GLUCOSE-6-PHOSPHATE 1-EPIMERASE"/>
    <property type="match status" value="1"/>
</dbReference>
<sequence length="519" mass="58561">MLLPLANFYKIVFGQWLHNFYQLLNFNWLKLLFRPLVHYQFTIKKIDRKLENRSKEGCKRNLVVDRIRWMLFLSFLKQMEMPFRFINGPSSLPCVFLSEPGGSSAQVLLSGGQVVSWKNEQGEELLFKSSKATGKSPRTSFKGGISVCFPQFGNSGSLGHQGSSSSKLWSLNNCPLHLVPTGSPSSVELILKPTENDIRIWPRSFELRIHVSLGSGKLTIVPQVKNTDSKSLSFTIAVHNYLSVSDISEVRVEGLETHDYLDNLLHRERFTEQADALTFDGEVDRIYLETQTNIAIIDHEKKRTFVLRKDGLPDAVVWNPWTKRLSDFGDNDYTQMVCVNSAASWILKCFFNGFSLLHRLSDYQSNLSRFVQKCKTAYCIHDVHCYDLVATGLPLITSASHPHSCPKLKEFFEDKMENDEESRGVSKKVENPYPYPLSVSVTSPTGSSGGLTRQGSITKNNNSACLCSPTTHAGSFRCRLHRIPSLQRTKSMDQDAHQQHHHSKPDPASTTQGSATISH</sequence>
<dbReference type="GO" id="GO:0030246">
    <property type="term" value="F:carbohydrate binding"/>
    <property type="evidence" value="ECO:0007669"/>
    <property type="project" value="InterPro"/>
</dbReference>
<evidence type="ECO:0000256" key="5">
    <source>
        <dbReference type="SAM" id="MobiDB-lite"/>
    </source>
</evidence>
<comment type="similarity">
    <text evidence="2">Belongs to the glucose-6-phosphate 1-epimerase family.</text>
</comment>
<evidence type="ECO:0000313" key="6">
    <source>
        <dbReference type="EMBL" id="KAK1381514.1"/>
    </source>
</evidence>
<evidence type="ECO:0000256" key="2">
    <source>
        <dbReference type="ARBA" id="ARBA00005866"/>
    </source>
</evidence>
<dbReference type="InterPro" id="IPR014718">
    <property type="entry name" value="GH-type_carb-bd"/>
</dbReference>
<dbReference type="EMBL" id="JAUIZM010000006">
    <property type="protein sequence ID" value="KAK1381514.1"/>
    <property type="molecule type" value="Genomic_DNA"/>
</dbReference>
<feature type="compositionally biased region" description="Polar residues" evidence="5">
    <location>
        <begin position="508"/>
        <end position="519"/>
    </location>
</feature>
<dbReference type="InterPro" id="IPR008183">
    <property type="entry name" value="Aldose_1/G6P_1-epimerase"/>
</dbReference>
<dbReference type="GO" id="GO:0005975">
    <property type="term" value="P:carbohydrate metabolic process"/>
    <property type="evidence" value="ECO:0007669"/>
    <property type="project" value="InterPro"/>
</dbReference>
<dbReference type="GO" id="GO:0047938">
    <property type="term" value="F:glucose-6-phosphate 1-epimerase activity"/>
    <property type="evidence" value="ECO:0007669"/>
    <property type="project" value="UniProtKB-EC"/>
</dbReference>
<keyword evidence="7" id="KW-1185">Reference proteome</keyword>